<evidence type="ECO:0000313" key="3">
    <source>
        <dbReference type="Proteomes" id="UP000823775"/>
    </source>
</evidence>
<keyword evidence="1" id="KW-0472">Membrane</keyword>
<dbReference type="Proteomes" id="UP000823775">
    <property type="component" value="Unassembled WGS sequence"/>
</dbReference>
<gene>
    <name evidence="2" type="ORF">HAX54_007341</name>
</gene>
<proteinExistence type="predicted"/>
<keyword evidence="1" id="KW-1133">Transmembrane helix</keyword>
<keyword evidence="1" id="KW-0812">Transmembrane</keyword>
<comment type="caution">
    <text evidence="2">The sequence shown here is derived from an EMBL/GenBank/DDBJ whole genome shotgun (WGS) entry which is preliminary data.</text>
</comment>
<protein>
    <submittedName>
        <fullName evidence="2">Uncharacterized protein</fullName>
    </submittedName>
</protein>
<dbReference type="EMBL" id="JACEIK010013771">
    <property type="protein sequence ID" value="MCE3216653.1"/>
    <property type="molecule type" value="Genomic_DNA"/>
</dbReference>
<name>A0ABS8WZL9_DATST</name>
<keyword evidence="3" id="KW-1185">Reference proteome</keyword>
<evidence type="ECO:0000256" key="1">
    <source>
        <dbReference type="SAM" id="Phobius"/>
    </source>
</evidence>
<evidence type="ECO:0000313" key="2">
    <source>
        <dbReference type="EMBL" id="MCE3216653.1"/>
    </source>
</evidence>
<accession>A0ABS8WZL9</accession>
<reference evidence="2 3" key="1">
    <citation type="journal article" date="2021" name="BMC Genomics">
        <title>Datura genome reveals duplications of psychoactive alkaloid biosynthetic genes and high mutation rate following tissue culture.</title>
        <authorList>
            <person name="Rajewski A."/>
            <person name="Carter-House D."/>
            <person name="Stajich J."/>
            <person name="Litt A."/>
        </authorList>
    </citation>
    <scope>NUCLEOTIDE SEQUENCE [LARGE SCALE GENOMIC DNA]</scope>
    <source>
        <strain evidence="2">AR-01</strain>
    </source>
</reference>
<feature type="non-terminal residue" evidence="2">
    <location>
        <position position="71"/>
    </location>
</feature>
<sequence length="71" mass="8201">MGVEDEEATLNMYKAISSPSLYNYLCIIIDMISVEWRKRKRINPSVDVIGEHDVKFLTFGTWLKHKLNGGE</sequence>
<organism evidence="2 3">
    <name type="scientific">Datura stramonium</name>
    <name type="common">Jimsonweed</name>
    <name type="synonym">Common thornapple</name>
    <dbReference type="NCBI Taxonomy" id="4076"/>
    <lineage>
        <taxon>Eukaryota</taxon>
        <taxon>Viridiplantae</taxon>
        <taxon>Streptophyta</taxon>
        <taxon>Embryophyta</taxon>
        <taxon>Tracheophyta</taxon>
        <taxon>Spermatophyta</taxon>
        <taxon>Magnoliopsida</taxon>
        <taxon>eudicotyledons</taxon>
        <taxon>Gunneridae</taxon>
        <taxon>Pentapetalae</taxon>
        <taxon>asterids</taxon>
        <taxon>lamiids</taxon>
        <taxon>Solanales</taxon>
        <taxon>Solanaceae</taxon>
        <taxon>Solanoideae</taxon>
        <taxon>Datureae</taxon>
        <taxon>Datura</taxon>
    </lineage>
</organism>
<feature type="transmembrane region" description="Helical" evidence="1">
    <location>
        <begin position="20"/>
        <end position="36"/>
    </location>
</feature>